<name>A0ABW5LH67_9FLAO</name>
<keyword evidence="1" id="KW-0732">Signal</keyword>
<gene>
    <name evidence="2" type="ORF">ACFSR1_13635</name>
</gene>
<comment type="caution">
    <text evidence="2">The sequence shown here is derived from an EMBL/GenBank/DDBJ whole genome shotgun (WGS) entry which is preliminary data.</text>
</comment>
<feature type="chain" id="PRO_5046165884" evidence="1">
    <location>
        <begin position="21"/>
        <end position="231"/>
    </location>
</feature>
<dbReference type="PROSITE" id="PS51257">
    <property type="entry name" value="PROKAR_LIPOPROTEIN"/>
    <property type="match status" value="1"/>
</dbReference>
<sequence>MKKQSLVIIGAMLISLVACQKEAITEEVVTPEAILEEDTITAQGKVSGEFCKFTLQVNFKNDIDSITGRETCEFSPGDICVMVDCVPNPFMEINLPPVLWDPCQLVPCGLEFTNPWVIYERIDPREFKSIKDTYELRLDEKVEGVPFALNENILGVQFYAQPQPQPSYEVTHGDPSPQPSVFYLKNKIVLDRDVAKKLGLKGNVIGPGKYPVIFNKENKTHNVLLLIETGF</sequence>
<proteinExistence type="predicted"/>
<dbReference type="RefSeq" id="WP_378293386.1">
    <property type="nucleotide sequence ID" value="NZ_JBHULE010000019.1"/>
</dbReference>
<feature type="signal peptide" evidence="1">
    <location>
        <begin position="1"/>
        <end position="20"/>
    </location>
</feature>
<dbReference type="Proteomes" id="UP001597319">
    <property type="component" value="Unassembled WGS sequence"/>
</dbReference>
<dbReference type="EMBL" id="JBHULE010000019">
    <property type="protein sequence ID" value="MFD2563717.1"/>
    <property type="molecule type" value="Genomic_DNA"/>
</dbReference>
<protein>
    <submittedName>
        <fullName evidence="2">Uncharacterized protein</fullName>
    </submittedName>
</protein>
<evidence type="ECO:0000313" key="3">
    <source>
        <dbReference type="Proteomes" id="UP001597319"/>
    </source>
</evidence>
<keyword evidence="3" id="KW-1185">Reference proteome</keyword>
<evidence type="ECO:0000313" key="2">
    <source>
        <dbReference type="EMBL" id="MFD2563717.1"/>
    </source>
</evidence>
<reference evidence="3" key="1">
    <citation type="journal article" date="2019" name="Int. J. Syst. Evol. Microbiol.">
        <title>The Global Catalogue of Microorganisms (GCM) 10K type strain sequencing project: providing services to taxonomists for standard genome sequencing and annotation.</title>
        <authorList>
            <consortium name="The Broad Institute Genomics Platform"/>
            <consortium name="The Broad Institute Genome Sequencing Center for Infectious Disease"/>
            <person name="Wu L."/>
            <person name="Ma J."/>
        </authorList>
    </citation>
    <scope>NUCLEOTIDE SEQUENCE [LARGE SCALE GENOMIC DNA]</scope>
    <source>
        <strain evidence="3">KCTC 52274</strain>
    </source>
</reference>
<evidence type="ECO:0000256" key="1">
    <source>
        <dbReference type="SAM" id="SignalP"/>
    </source>
</evidence>
<accession>A0ABW5LH67</accession>
<organism evidence="2 3">
    <name type="scientific">Aquimarina rubra</name>
    <dbReference type="NCBI Taxonomy" id="1920033"/>
    <lineage>
        <taxon>Bacteria</taxon>
        <taxon>Pseudomonadati</taxon>
        <taxon>Bacteroidota</taxon>
        <taxon>Flavobacteriia</taxon>
        <taxon>Flavobacteriales</taxon>
        <taxon>Flavobacteriaceae</taxon>
        <taxon>Aquimarina</taxon>
    </lineage>
</organism>